<dbReference type="AlphaFoldDB" id="A0A5E4PE63"/>
<sequence length="64" mass="7351">MAFRYTAKIYFDEGEVAHESGNDIDELYSWMLIKTQGKFGNFNGEITDNKTGKVVRSFRKSPPD</sequence>
<gene>
    <name evidence="1" type="ORF">AQUSIP_05280</name>
</gene>
<dbReference type="Proteomes" id="UP000324194">
    <property type="component" value="Chromosome 1"/>
</dbReference>
<dbReference type="RefSeq" id="WP_148338350.1">
    <property type="nucleotide sequence ID" value="NZ_LR699119.1"/>
</dbReference>
<organism evidence="1 2">
    <name type="scientific">Aquicella siphonis</name>
    <dbReference type="NCBI Taxonomy" id="254247"/>
    <lineage>
        <taxon>Bacteria</taxon>
        <taxon>Pseudomonadati</taxon>
        <taxon>Pseudomonadota</taxon>
        <taxon>Gammaproteobacteria</taxon>
        <taxon>Legionellales</taxon>
        <taxon>Coxiellaceae</taxon>
        <taxon>Aquicella</taxon>
    </lineage>
</organism>
<proteinExistence type="predicted"/>
<protein>
    <submittedName>
        <fullName evidence="1">Uncharacterized protein</fullName>
    </submittedName>
</protein>
<keyword evidence="2" id="KW-1185">Reference proteome</keyword>
<dbReference type="EMBL" id="LR699119">
    <property type="protein sequence ID" value="VVC75240.1"/>
    <property type="molecule type" value="Genomic_DNA"/>
</dbReference>
<evidence type="ECO:0000313" key="1">
    <source>
        <dbReference type="EMBL" id="VVC75240.1"/>
    </source>
</evidence>
<accession>A0A5E4PE63</accession>
<name>A0A5E4PE63_9COXI</name>
<evidence type="ECO:0000313" key="2">
    <source>
        <dbReference type="Proteomes" id="UP000324194"/>
    </source>
</evidence>
<dbReference type="OrthoDB" id="5639113at2"/>
<reference evidence="1 2" key="1">
    <citation type="submission" date="2019-08" db="EMBL/GenBank/DDBJ databases">
        <authorList>
            <person name="Guy L."/>
        </authorList>
    </citation>
    <scope>NUCLEOTIDE SEQUENCE [LARGE SCALE GENOMIC DNA]</scope>
    <source>
        <strain evidence="1 2">SGT-108</strain>
    </source>
</reference>
<dbReference type="KEGG" id="asip:AQUSIP_05280"/>